<feature type="compositionally biased region" description="Basic and acidic residues" evidence="6">
    <location>
        <begin position="255"/>
        <end position="273"/>
    </location>
</feature>
<organism evidence="7 8">
    <name type="scientific">Heterotrigona itama</name>
    <dbReference type="NCBI Taxonomy" id="395501"/>
    <lineage>
        <taxon>Eukaryota</taxon>
        <taxon>Metazoa</taxon>
        <taxon>Ecdysozoa</taxon>
        <taxon>Arthropoda</taxon>
        <taxon>Hexapoda</taxon>
        <taxon>Insecta</taxon>
        <taxon>Pterygota</taxon>
        <taxon>Neoptera</taxon>
        <taxon>Endopterygota</taxon>
        <taxon>Hymenoptera</taxon>
        <taxon>Apocrita</taxon>
        <taxon>Aculeata</taxon>
        <taxon>Apoidea</taxon>
        <taxon>Anthophila</taxon>
        <taxon>Apidae</taxon>
        <taxon>Heterotrigona</taxon>
    </lineage>
</organism>
<accession>A0A6V7GZB0</accession>
<evidence type="ECO:0000313" key="8">
    <source>
        <dbReference type="Proteomes" id="UP000752696"/>
    </source>
</evidence>
<dbReference type="GO" id="GO:0036156">
    <property type="term" value="C:inner dynein arm"/>
    <property type="evidence" value="ECO:0007669"/>
    <property type="project" value="TreeGrafter"/>
</dbReference>
<dbReference type="Proteomes" id="UP000752696">
    <property type="component" value="Unassembled WGS sequence"/>
</dbReference>
<reference evidence="7" key="1">
    <citation type="submission" date="2020-07" db="EMBL/GenBank/DDBJ databases">
        <authorList>
            <person name="Nazaruddin N."/>
        </authorList>
    </citation>
    <scope>NUCLEOTIDE SEQUENCE</scope>
</reference>
<dbReference type="AlphaFoldDB" id="A0A6V7GZB0"/>
<proteinExistence type="predicted"/>
<dbReference type="EMBL" id="CAJDYZ010004421">
    <property type="protein sequence ID" value="CAD1471382.1"/>
    <property type="molecule type" value="Genomic_DNA"/>
</dbReference>
<keyword evidence="5" id="KW-0175">Coiled coil</keyword>
<dbReference type="SMART" id="SM00320">
    <property type="entry name" value="WD40"/>
    <property type="match status" value="3"/>
</dbReference>
<evidence type="ECO:0000256" key="6">
    <source>
        <dbReference type="SAM" id="MobiDB-lite"/>
    </source>
</evidence>
<dbReference type="Gene3D" id="2.130.10.10">
    <property type="entry name" value="YVTN repeat-like/Quinoprotein amine dehydrogenase"/>
    <property type="match status" value="2"/>
</dbReference>
<evidence type="ECO:0000256" key="2">
    <source>
        <dbReference type="ARBA" id="ARBA00022490"/>
    </source>
</evidence>
<sequence length="959" mass="110491">MRRKGVKYPHGWTLVDENIENVERVRLDPKTQRELGCLVGEHVFLEYPWAYVHRDVVTKLARSPDSSLSVFRQDIEIYEADTFLVGYSSIQLNSDEFVICLTVEARNLVRQRNKNITRFIWSKIINRVIKTAGSWKPLGSDSEVDESFVRNSREFFEIEIVLPGKHLNSSRTLRDRNANDSRDSYAQLVNDGERFENIDRKCICRAVQTCLQSREIFVQTCPEYPKNAWTQYTHEDILSEFMVENTEEEEDQSEKEENSEKNDENKSQEKDAAQSEENDEPGEKTALELFLEARSQEMIRAIKCNAAINLYIDDIDSLSTEKEDISAISKTSVFHEQVSFDADLNTITANRFISGASLHPKLTEYVAILYTSNPEFLNSNQDKDKCTKKSEFQTRVLLWKLDDPLGLPKLALQDHREIYSISFCPHDDNLLIGGCSTGQLVIWNIEDFLNNRGNRIVKLGTSTRDNLPVFRPILVSDKHRSHRLPVRKIQWIPAKHETEPNGNLTKSSVSSGLKLLTASEDCTVAVWNISVLSRPFARGAEDSDEPFQPDSRVKIQSSNENSQFTPLCFCFPSVIVQRDASSADANKYDATEKDRATKYLWIGCAEGLITCTWKNTLQEDSDIVRCSYAHNAPVTEITRSFYLQNVLLTVGGQVFAIWSDDHVDSPLFWRRTFSWYTSCCWANEPGVFLVGSQDGNLEIWNIKNESNQPTFTQVVSLQSISYLTLLDSPVLSDAGFKMIGVGDGRGLFRAFAEPDVSRDESMVGRMDWFEEYVWRETRRKKLFANWQSDFLANDPVVVAKRLARKQEQAKREAEDAREKFRREQEERLRLQAEKRARSAPIPKHVAWKSKEFDRMKQVLLSKKNLVPSELEEKRIPLVALQAEREARLRKVRDKIDHRDDYFLNALSAKFPKLLEPRVEDLEFKESISAERGKSVEYYVRKFDEIRRKANEMLANNLAS</sequence>
<comment type="caution">
    <text evidence="7">The sequence shown here is derived from an EMBL/GenBank/DDBJ whole genome shotgun (WGS) entry which is preliminary data.</text>
</comment>
<feature type="coiled-coil region" evidence="5">
    <location>
        <begin position="796"/>
        <end position="833"/>
    </location>
</feature>
<comment type="subcellular location">
    <subcellularLocation>
        <location evidence="1">Cytoplasm</location>
    </subcellularLocation>
</comment>
<keyword evidence="4" id="KW-0677">Repeat</keyword>
<dbReference type="OrthoDB" id="6619788at2759"/>
<dbReference type="PANTHER" id="PTHR12442:SF5">
    <property type="entry name" value="DYNEIN AXONEMAL INTERMEDIATE CHAIN 3"/>
    <property type="match status" value="1"/>
</dbReference>
<evidence type="ECO:0000256" key="1">
    <source>
        <dbReference type="ARBA" id="ARBA00004496"/>
    </source>
</evidence>
<dbReference type="InterPro" id="IPR036322">
    <property type="entry name" value="WD40_repeat_dom_sf"/>
</dbReference>
<evidence type="ECO:0008006" key="9">
    <source>
        <dbReference type="Google" id="ProtNLM"/>
    </source>
</evidence>
<feature type="region of interest" description="Disordered" evidence="6">
    <location>
        <begin position="244"/>
        <end position="283"/>
    </location>
</feature>
<dbReference type="GO" id="GO:0060294">
    <property type="term" value="P:cilium movement involved in cell motility"/>
    <property type="evidence" value="ECO:0007669"/>
    <property type="project" value="TreeGrafter"/>
</dbReference>
<gene>
    <name evidence="7" type="ORF">MHI_LOCUS236890</name>
</gene>
<feature type="compositionally biased region" description="Acidic residues" evidence="6">
    <location>
        <begin position="245"/>
        <end position="254"/>
    </location>
</feature>
<dbReference type="GO" id="GO:0036159">
    <property type="term" value="P:inner dynein arm assembly"/>
    <property type="evidence" value="ECO:0007669"/>
    <property type="project" value="TreeGrafter"/>
</dbReference>
<dbReference type="GO" id="GO:0045503">
    <property type="term" value="F:dynein light chain binding"/>
    <property type="evidence" value="ECO:0007669"/>
    <property type="project" value="TreeGrafter"/>
</dbReference>
<dbReference type="InterPro" id="IPR015943">
    <property type="entry name" value="WD40/YVTN_repeat-like_dom_sf"/>
</dbReference>
<evidence type="ECO:0000256" key="5">
    <source>
        <dbReference type="SAM" id="Coils"/>
    </source>
</evidence>
<dbReference type="GO" id="GO:0045504">
    <property type="term" value="F:dynein heavy chain binding"/>
    <property type="evidence" value="ECO:0007669"/>
    <property type="project" value="TreeGrafter"/>
</dbReference>
<name>A0A6V7GZB0_9HYME</name>
<evidence type="ECO:0000256" key="3">
    <source>
        <dbReference type="ARBA" id="ARBA00022574"/>
    </source>
</evidence>
<protein>
    <recommendedName>
        <fullName evidence="9">WD repeat-containing protein 63</fullName>
    </recommendedName>
</protein>
<dbReference type="InterPro" id="IPR001680">
    <property type="entry name" value="WD40_rpt"/>
</dbReference>
<keyword evidence="2" id="KW-0963">Cytoplasm</keyword>
<keyword evidence="3" id="KW-0853">WD repeat</keyword>
<dbReference type="InterPro" id="IPR050687">
    <property type="entry name" value="Dynein_IC"/>
</dbReference>
<evidence type="ECO:0000313" key="7">
    <source>
        <dbReference type="EMBL" id="CAD1471382.1"/>
    </source>
</evidence>
<keyword evidence="8" id="KW-1185">Reference proteome</keyword>
<dbReference type="PANTHER" id="PTHR12442">
    <property type="entry name" value="DYNEIN INTERMEDIATE CHAIN"/>
    <property type="match status" value="1"/>
</dbReference>
<evidence type="ECO:0000256" key="4">
    <source>
        <dbReference type="ARBA" id="ARBA00022737"/>
    </source>
</evidence>
<dbReference type="SUPFAM" id="SSF50978">
    <property type="entry name" value="WD40 repeat-like"/>
    <property type="match status" value="1"/>
</dbReference>